<feature type="transmembrane region" description="Helical" evidence="1">
    <location>
        <begin position="278"/>
        <end position="304"/>
    </location>
</feature>
<accession>A0A150PNR2</accession>
<feature type="transmembrane region" description="Helical" evidence="1">
    <location>
        <begin position="65"/>
        <end position="84"/>
    </location>
</feature>
<reference evidence="2 3" key="1">
    <citation type="submission" date="2014-02" db="EMBL/GenBank/DDBJ databases">
        <title>The small core and large imbalanced accessory genome model reveals a collaborative survival strategy of Sorangium cellulosum strains in nature.</title>
        <authorList>
            <person name="Han K."/>
            <person name="Peng R."/>
            <person name="Blom J."/>
            <person name="Li Y.-Z."/>
        </authorList>
    </citation>
    <scope>NUCLEOTIDE SEQUENCE [LARGE SCALE GENOMIC DNA]</scope>
    <source>
        <strain evidence="2 3">So0157-18</strain>
    </source>
</reference>
<evidence type="ECO:0000313" key="3">
    <source>
        <dbReference type="Proteomes" id="UP000075604"/>
    </source>
</evidence>
<dbReference type="EMBL" id="JELX01001889">
    <property type="protein sequence ID" value="KYF57293.1"/>
    <property type="molecule type" value="Genomic_DNA"/>
</dbReference>
<feature type="transmembrane region" description="Helical" evidence="1">
    <location>
        <begin position="474"/>
        <end position="492"/>
    </location>
</feature>
<dbReference type="Proteomes" id="UP000075604">
    <property type="component" value="Unassembled WGS sequence"/>
</dbReference>
<gene>
    <name evidence="2" type="ORF">BE04_44610</name>
</gene>
<organism evidence="2 3">
    <name type="scientific">Sorangium cellulosum</name>
    <name type="common">Polyangium cellulosum</name>
    <dbReference type="NCBI Taxonomy" id="56"/>
    <lineage>
        <taxon>Bacteria</taxon>
        <taxon>Pseudomonadati</taxon>
        <taxon>Myxococcota</taxon>
        <taxon>Polyangia</taxon>
        <taxon>Polyangiales</taxon>
        <taxon>Polyangiaceae</taxon>
        <taxon>Sorangium</taxon>
    </lineage>
</organism>
<feature type="transmembrane region" description="Helical" evidence="1">
    <location>
        <begin position="498"/>
        <end position="521"/>
    </location>
</feature>
<keyword evidence="1" id="KW-1133">Transmembrane helix</keyword>
<dbReference type="AlphaFoldDB" id="A0A150PNR2"/>
<feature type="transmembrane region" description="Helical" evidence="1">
    <location>
        <begin position="35"/>
        <end position="53"/>
    </location>
</feature>
<feature type="transmembrane region" description="Helical" evidence="1">
    <location>
        <begin position="352"/>
        <end position="373"/>
    </location>
</feature>
<keyword evidence="1" id="KW-0472">Membrane</keyword>
<feature type="transmembrane region" description="Helical" evidence="1">
    <location>
        <begin position="96"/>
        <end position="116"/>
    </location>
</feature>
<protein>
    <submittedName>
        <fullName evidence="2">Uncharacterized protein</fullName>
    </submittedName>
</protein>
<comment type="caution">
    <text evidence="2">The sequence shown here is derived from an EMBL/GenBank/DDBJ whole genome shotgun (WGS) entry which is preliminary data.</text>
</comment>
<feature type="transmembrane region" description="Helical" evidence="1">
    <location>
        <begin position="12"/>
        <end position="29"/>
    </location>
</feature>
<evidence type="ECO:0000256" key="1">
    <source>
        <dbReference type="SAM" id="Phobius"/>
    </source>
</evidence>
<sequence>MKLTSQEIIEIVAAFCAYFGAAYALNAFAPQRLRLLARYGTVAAGVALFFYGLQRYVDEHARAVDLAKVLIAMGAAFCVFYETQREGMRRPVAERWKRFVGVALGVAAIIAYFNGFRFGYPKYYHRWDQFHYYMGAKYFPEMGYDGLYKCALIAQDELGLVTYTNEDTGRTVKLDMSKEVRHPDKKIRNLGGDNLLMPASEVLEKPEICKAHFAPERWEAFKADVQFFRTASDKGYWEDMQKDHGYNPPPVWTIMGKFWADLQPASTRYLQFLASFDIFYLLGMFAALYWAFGWRVFAVAAIFWGCQSSAPFYWTGGAFLRQDWLFYLVLSACLIRKRYYKLAGASMVYAGLLRIFPGLPVIGWLTVAGIYLVRHKRMARSHVQVLIGGVLAAAVLIPVSMKISGKDSYKQFYEHTLKVHDQTPLTNHMGLRVLVGHKPGTGVESGRMKYTKDTKLVDPFEVWKRMRNERYARYRWVAYGIIAASFAGFVYVCRRIRSLWVAQCLAQIFVILLSQLTCYYYSFMILSAPLTRLKRQIEVPLFGLAALSQFIWITFYYNDDKYTALTAVSLAFCYYLLCLFSGKPAPWARRHEPAIADDAKPAGQQA</sequence>
<feature type="transmembrane region" description="Helical" evidence="1">
    <location>
        <begin position="385"/>
        <end position="403"/>
    </location>
</feature>
<keyword evidence="1" id="KW-0812">Transmembrane</keyword>
<proteinExistence type="predicted"/>
<evidence type="ECO:0000313" key="2">
    <source>
        <dbReference type="EMBL" id="KYF57293.1"/>
    </source>
</evidence>
<feature type="transmembrane region" description="Helical" evidence="1">
    <location>
        <begin position="541"/>
        <end position="558"/>
    </location>
</feature>
<feature type="transmembrane region" description="Helical" evidence="1">
    <location>
        <begin position="564"/>
        <end position="582"/>
    </location>
</feature>
<name>A0A150PNR2_SORCE</name>